<gene>
    <name evidence="2" type="ORF">PACTADRAFT_52135</name>
</gene>
<protein>
    <submittedName>
        <fullName evidence="2">Uncharacterized protein</fullName>
    </submittedName>
</protein>
<feature type="compositionally biased region" description="Polar residues" evidence="1">
    <location>
        <begin position="242"/>
        <end position="253"/>
    </location>
</feature>
<feature type="region of interest" description="Disordered" evidence="1">
    <location>
        <begin position="62"/>
        <end position="84"/>
    </location>
</feature>
<feature type="compositionally biased region" description="Low complexity" evidence="1">
    <location>
        <begin position="72"/>
        <end position="84"/>
    </location>
</feature>
<keyword evidence="3" id="KW-1185">Reference proteome</keyword>
<evidence type="ECO:0000313" key="3">
    <source>
        <dbReference type="Proteomes" id="UP000094236"/>
    </source>
</evidence>
<accession>A0A1E4TN02</accession>
<feature type="compositionally biased region" description="Low complexity" evidence="1">
    <location>
        <begin position="219"/>
        <end position="235"/>
    </location>
</feature>
<dbReference type="OrthoDB" id="5396892at2759"/>
<sequence length="389" mass="42747">MNSSGLDILIEEKEHDLYNAEEEVRDTEKFTVPPENICLLPPLPSSVSLILQTGVNAATDGNRAADGDLKQVSSSSTTVPTPASSPILGSTVNQSFKNLGNNGKSISSSQILLANSYNIEDDDRGNENTEAGDMAARGTSKNNILKRIKSGIRKISSPLQSNFPLEDSPQPYGKSDLSPCLHDSDGETDEQQQQQQQQAAQAAQAQGFSRKTFTPKHISTFSNTSNSSSVSLSASPFHISRHSPNTSISNTRSLDATSRSGYLLPTSPIITVNEKGNTNMGDKSNGSDYDYGYCNSNDFTGLDFARGSDNLFSIDHLKTKEDQELYLQALKQQFQDEINAFEVTEFHLSNSGWYSDRDLAEIKKKRETTVRFWKENIERLEILIAGNQK</sequence>
<name>A0A1E4TN02_PACTA</name>
<evidence type="ECO:0000313" key="2">
    <source>
        <dbReference type="EMBL" id="ODV93121.1"/>
    </source>
</evidence>
<organism evidence="2 3">
    <name type="scientific">Pachysolen tannophilus NRRL Y-2460</name>
    <dbReference type="NCBI Taxonomy" id="669874"/>
    <lineage>
        <taxon>Eukaryota</taxon>
        <taxon>Fungi</taxon>
        <taxon>Dikarya</taxon>
        <taxon>Ascomycota</taxon>
        <taxon>Saccharomycotina</taxon>
        <taxon>Pichiomycetes</taxon>
        <taxon>Pachysolenaceae</taxon>
        <taxon>Pachysolen</taxon>
    </lineage>
</organism>
<dbReference type="EMBL" id="KV454019">
    <property type="protein sequence ID" value="ODV93121.1"/>
    <property type="molecule type" value="Genomic_DNA"/>
</dbReference>
<proteinExistence type="predicted"/>
<feature type="compositionally biased region" description="Low complexity" evidence="1">
    <location>
        <begin position="191"/>
        <end position="206"/>
    </location>
</feature>
<feature type="region of interest" description="Disordered" evidence="1">
    <location>
        <begin position="158"/>
        <end position="253"/>
    </location>
</feature>
<evidence type="ECO:0000256" key="1">
    <source>
        <dbReference type="SAM" id="MobiDB-lite"/>
    </source>
</evidence>
<reference evidence="3" key="1">
    <citation type="submission" date="2016-05" db="EMBL/GenBank/DDBJ databases">
        <title>Comparative genomics of biotechnologically important yeasts.</title>
        <authorList>
            <consortium name="DOE Joint Genome Institute"/>
            <person name="Riley R."/>
            <person name="Haridas S."/>
            <person name="Wolfe K.H."/>
            <person name="Lopes M.R."/>
            <person name="Hittinger C.T."/>
            <person name="Goker M."/>
            <person name="Salamov A."/>
            <person name="Wisecaver J."/>
            <person name="Long T.M."/>
            <person name="Aerts A.L."/>
            <person name="Barry K."/>
            <person name="Choi C."/>
            <person name="Clum A."/>
            <person name="Coughlan A.Y."/>
            <person name="Deshpande S."/>
            <person name="Douglass A.P."/>
            <person name="Hanson S.J."/>
            <person name="Klenk H.-P."/>
            <person name="Labutti K."/>
            <person name="Lapidus A."/>
            <person name="Lindquist E."/>
            <person name="Lipzen A."/>
            <person name="Meier-Kolthoff J.P."/>
            <person name="Ohm R.A."/>
            <person name="Otillar R.P."/>
            <person name="Pangilinan J."/>
            <person name="Peng Y."/>
            <person name="Rokas A."/>
            <person name="Rosa C.A."/>
            <person name="Scheuner C."/>
            <person name="Sibirny A.A."/>
            <person name="Slot J.C."/>
            <person name="Stielow J.B."/>
            <person name="Sun H."/>
            <person name="Kurtzman C.P."/>
            <person name="Blackwell M."/>
            <person name="Grigoriev I.V."/>
            <person name="Jeffries T.W."/>
        </authorList>
    </citation>
    <scope>NUCLEOTIDE SEQUENCE [LARGE SCALE GENOMIC DNA]</scope>
    <source>
        <strain evidence="3">NRRL Y-2460</strain>
    </source>
</reference>
<dbReference type="Proteomes" id="UP000094236">
    <property type="component" value="Unassembled WGS sequence"/>
</dbReference>
<dbReference type="AlphaFoldDB" id="A0A1E4TN02"/>